<reference evidence="3" key="1">
    <citation type="submission" date="2023-03" db="EMBL/GenBank/DDBJ databases">
        <title>Massive genome expansion in bonnet fungi (Mycena s.s.) driven by repeated elements and novel gene families across ecological guilds.</title>
        <authorList>
            <consortium name="Lawrence Berkeley National Laboratory"/>
            <person name="Harder C.B."/>
            <person name="Miyauchi S."/>
            <person name="Viragh M."/>
            <person name="Kuo A."/>
            <person name="Thoen E."/>
            <person name="Andreopoulos B."/>
            <person name="Lu D."/>
            <person name="Skrede I."/>
            <person name="Drula E."/>
            <person name="Henrissat B."/>
            <person name="Morin E."/>
            <person name="Kohler A."/>
            <person name="Barry K."/>
            <person name="LaButti K."/>
            <person name="Morin E."/>
            <person name="Salamov A."/>
            <person name="Lipzen A."/>
            <person name="Mereny Z."/>
            <person name="Hegedus B."/>
            <person name="Baldrian P."/>
            <person name="Stursova M."/>
            <person name="Weitz H."/>
            <person name="Taylor A."/>
            <person name="Grigoriev I.V."/>
            <person name="Nagy L.G."/>
            <person name="Martin F."/>
            <person name="Kauserud H."/>
        </authorList>
    </citation>
    <scope>NUCLEOTIDE SEQUENCE</scope>
    <source>
        <strain evidence="3">CBHHK182m</strain>
    </source>
</reference>
<evidence type="ECO:0000256" key="1">
    <source>
        <dbReference type="SAM" id="MobiDB-lite"/>
    </source>
</evidence>
<dbReference type="AlphaFoldDB" id="A0AAD7GUM8"/>
<evidence type="ECO:0000259" key="2">
    <source>
        <dbReference type="Pfam" id="PF13401"/>
    </source>
</evidence>
<dbReference type="InterPro" id="IPR036537">
    <property type="entry name" value="Adaptor_Cbl_N_dom_sf"/>
</dbReference>
<dbReference type="InterPro" id="IPR059179">
    <property type="entry name" value="MLKL-like_MCAfunc"/>
</dbReference>
<feature type="compositionally biased region" description="Basic and acidic residues" evidence="1">
    <location>
        <begin position="48"/>
        <end position="73"/>
    </location>
</feature>
<name>A0AAD7GUM8_9AGAR</name>
<dbReference type="InterPro" id="IPR049945">
    <property type="entry name" value="AAA_22"/>
</dbReference>
<accession>A0AAD7GUM8</accession>
<evidence type="ECO:0000313" key="4">
    <source>
        <dbReference type="Proteomes" id="UP001215598"/>
    </source>
</evidence>
<proteinExistence type="predicted"/>
<dbReference type="SUPFAM" id="SSF52540">
    <property type="entry name" value="P-loop containing nucleoside triphosphate hydrolases"/>
    <property type="match status" value="1"/>
</dbReference>
<dbReference type="Proteomes" id="UP001215598">
    <property type="component" value="Unassembled WGS sequence"/>
</dbReference>
<dbReference type="Gene3D" id="1.20.930.20">
    <property type="entry name" value="Adaptor protein Cbl, N-terminal domain"/>
    <property type="match status" value="1"/>
</dbReference>
<dbReference type="Gene3D" id="3.40.50.300">
    <property type="entry name" value="P-loop containing nucleotide triphosphate hydrolases"/>
    <property type="match status" value="1"/>
</dbReference>
<feature type="domain" description="ORC1/DEAH AAA+ ATPase" evidence="2">
    <location>
        <begin position="374"/>
        <end position="492"/>
    </location>
</feature>
<feature type="region of interest" description="Disordered" evidence="1">
    <location>
        <begin position="1"/>
        <end position="129"/>
    </location>
</feature>
<organism evidence="3 4">
    <name type="scientific">Mycena metata</name>
    <dbReference type="NCBI Taxonomy" id="1033252"/>
    <lineage>
        <taxon>Eukaryota</taxon>
        <taxon>Fungi</taxon>
        <taxon>Dikarya</taxon>
        <taxon>Basidiomycota</taxon>
        <taxon>Agaricomycotina</taxon>
        <taxon>Agaricomycetes</taxon>
        <taxon>Agaricomycetidae</taxon>
        <taxon>Agaricales</taxon>
        <taxon>Marasmiineae</taxon>
        <taxon>Mycenaceae</taxon>
        <taxon>Mycena</taxon>
    </lineage>
</organism>
<sequence length="700" mass="77244">MLSWISRHRPRRRGAKKTTPTADASPSKTSVDVMVMRATSSAVSQRPPEFRLRHQDTDATLVDRDDLDGRSDSETSFFEPDSKIPLKRCTSPDSFDSLPIKKETAPRRAVKTSANPDDPSVRKKSQLQRSDTDLQCFGPVLLDCEPSVEVPRSKWSKIASGTTHSVATILEAFIVVGEASNIPYLKGIAGIILLVSNSVEATEENRVSCTRLAQMVFELASVAARHLEENGDSHRFSLGIQGLTRAFARILQALQTCTKRSYTRRFIESANDANLLAECEKELQQCLNIFQIRSHISTSVAFKRKDTADEVFKDQVAEVLLPVKALLARAVPEIHDTLEVPEASDEAVDIPAMPQIFYGRDSELFELTRLFSQSQQAHAVLMGQGGAGKSSLCKALMHRPEMQQKFRQRRFFVNCNSAKRSADLIPRLASAMGFPDIAEETKASGYKETIYASLACSEIPCLIVFDDINDAWDPPTTRLEIEDFLTELSNIPKVSLLITLRGTQRPVGPAYTKPYPAPLGPISAEAARQTFFAISDLPEDGEDAPLVDVLLHMVGFLPLPITLLGQLAQYEPLPFLLERYREEGTSMLYDGDVSVEASIEASLYSARVSECPAALEVLGILARFPEGTLKTEVTKLVVGGGRLPTAMVTKSLSVLHMTSLAVVVPRDAATQERLKVPDVVRTYLERHVLDGGRFRSTVDL</sequence>
<feature type="compositionally biased region" description="Basic residues" evidence="1">
    <location>
        <begin position="1"/>
        <end position="16"/>
    </location>
</feature>
<gene>
    <name evidence="3" type="ORF">B0H16DRAFT_1439367</name>
</gene>
<protein>
    <recommendedName>
        <fullName evidence="2">ORC1/DEAH AAA+ ATPase domain-containing protein</fullName>
    </recommendedName>
</protein>
<dbReference type="Pfam" id="PF13401">
    <property type="entry name" value="AAA_22"/>
    <property type="match status" value="1"/>
</dbReference>
<dbReference type="EMBL" id="JARKIB010000469">
    <property type="protein sequence ID" value="KAJ7705681.1"/>
    <property type="molecule type" value="Genomic_DNA"/>
</dbReference>
<dbReference type="GO" id="GO:0016887">
    <property type="term" value="F:ATP hydrolysis activity"/>
    <property type="evidence" value="ECO:0007669"/>
    <property type="project" value="InterPro"/>
</dbReference>
<comment type="caution">
    <text evidence="3">The sequence shown here is derived from an EMBL/GenBank/DDBJ whole genome shotgun (WGS) entry which is preliminary data.</text>
</comment>
<dbReference type="GO" id="GO:0007166">
    <property type="term" value="P:cell surface receptor signaling pathway"/>
    <property type="evidence" value="ECO:0007669"/>
    <property type="project" value="InterPro"/>
</dbReference>
<feature type="compositionally biased region" description="Polar residues" evidence="1">
    <location>
        <begin position="18"/>
        <end position="30"/>
    </location>
</feature>
<evidence type="ECO:0000313" key="3">
    <source>
        <dbReference type="EMBL" id="KAJ7705681.1"/>
    </source>
</evidence>
<dbReference type="CDD" id="cd21037">
    <property type="entry name" value="MLKL_NTD"/>
    <property type="match status" value="1"/>
</dbReference>
<keyword evidence="4" id="KW-1185">Reference proteome</keyword>
<dbReference type="InterPro" id="IPR027417">
    <property type="entry name" value="P-loop_NTPase"/>
</dbReference>